<evidence type="ECO:0000256" key="4">
    <source>
        <dbReference type="HAMAP-Rule" id="MF_01854"/>
    </source>
</evidence>
<comment type="cofactor">
    <cofactor evidence="4">
        <name>Mn(2+)</name>
        <dbReference type="ChEBI" id="CHEBI:29035"/>
    </cofactor>
</comment>
<name>A0A5P0ZZ25_9LACO</name>
<gene>
    <name evidence="4" type="primary">fbp</name>
    <name evidence="6" type="ORF">FHL05_10580</name>
    <name evidence="5" type="ORF">FHL06_09745</name>
</gene>
<dbReference type="InterPro" id="IPR009164">
    <property type="entry name" value="FBPtase_class3"/>
</dbReference>
<evidence type="ECO:0000313" key="8">
    <source>
        <dbReference type="Proteomes" id="UP000414364"/>
    </source>
</evidence>
<comment type="pathway">
    <text evidence="4">Carbohydrate biosynthesis; gluconeogenesis.</text>
</comment>
<evidence type="ECO:0000313" key="5">
    <source>
        <dbReference type="EMBL" id="MQS76653.1"/>
    </source>
</evidence>
<organism evidence="6 7">
    <name type="scientific">Companilactobacillus halodurans</name>
    <dbReference type="NCBI Taxonomy" id="2584183"/>
    <lineage>
        <taxon>Bacteria</taxon>
        <taxon>Bacillati</taxon>
        <taxon>Bacillota</taxon>
        <taxon>Bacilli</taxon>
        <taxon>Lactobacillales</taxon>
        <taxon>Lactobacillaceae</taxon>
        <taxon>Companilactobacillus</taxon>
    </lineage>
</organism>
<dbReference type="EC" id="3.1.3.11" evidence="4"/>
<dbReference type="EMBL" id="VDFP01000022">
    <property type="protein sequence ID" value="MQS76653.1"/>
    <property type="molecule type" value="Genomic_DNA"/>
</dbReference>
<dbReference type="OrthoDB" id="9779903at2"/>
<evidence type="ECO:0000313" key="7">
    <source>
        <dbReference type="Proteomes" id="UP000371423"/>
    </source>
</evidence>
<dbReference type="EMBL" id="VDFO01000044">
    <property type="protein sequence ID" value="MQS98301.1"/>
    <property type="molecule type" value="Genomic_DNA"/>
</dbReference>
<dbReference type="Pfam" id="PF06874">
    <property type="entry name" value="FBPase_2"/>
    <property type="match status" value="1"/>
</dbReference>
<dbReference type="SUPFAM" id="SSF56300">
    <property type="entry name" value="Metallo-dependent phosphatases"/>
    <property type="match status" value="1"/>
</dbReference>
<evidence type="ECO:0000256" key="3">
    <source>
        <dbReference type="ARBA" id="ARBA00023277"/>
    </source>
</evidence>
<keyword evidence="3 4" id="KW-0119">Carbohydrate metabolism</keyword>
<dbReference type="GO" id="GO:0006094">
    <property type="term" value="P:gluconeogenesis"/>
    <property type="evidence" value="ECO:0007669"/>
    <property type="project" value="UniProtKB-UniRule"/>
</dbReference>
<dbReference type="Proteomes" id="UP000414364">
    <property type="component" value="Unassembled WGS sequence"/>
</dbReference>
<protein>
    <recommendedName>
        <fullName evidence="4">Fructose-1,6-bisphosphatase class 3</fullName>
        <shortName evidence="4">FBPase class 3</shortName>
        <ecNumber evidence="4">3.1.3.11</ecNumber>
    </recommendedName>
    <alternativeName>
        <fullName evidence="4">D-fructose-1,6-bisphosphate 1-phosphohydrolase class 3</fullName>
    </alternativeName>
</protein>
<dbReference type="Proteomes" id="UP000371423">
    <property type="component" value="Unassembled WGS sequence"/>
</dbReference>
<dbReference type="UniPathway" id="UPA00138"/>
<dbReference type="InterPro" id="IPR029052">
    <property type="entry name" value="Metallo-depent_PP-like"/>
</dbReference>
<comment type="similarity">
    <text evidence="4">Belongs to the FBPase class 3 family.</text>
</comment>
<dbReference type="AlphaFoldDB" id="A0A5P0ZZ25"/>
<sequence length="625" mass="72292">MDKEFTNDDEIKSEIINLSAILKLPKGTEAHVSDIHGHDEKYSNIIRSGAGNISRKVSELFNGQLTTINQKKLVSLIYYPEEILKKVIAEFNEDNDKEQWYFGTINELIQILRYVSNKHPEHIINEALDKKFKDLVKELIFNDLNAEDKRQYYQEIVKGLIKLNVSNDFILVICHAIQKLAIERIHILGDVYDFGPHPDLIIKQLGNSWQNFDFEWGNHDVLWMGSVAGSKLCMLNLIRISARYHNLGLLENVYGIDLTSLIRYALNRYISLPNFEPKVVVDGESDDERNIDNCVQQAAAIMQFKLEGQAIKRRPEFKMDDRLFLDKLSSDRKKVTIDGKSYSIENGCFQTVNPAKPYQITNSERVVLIDLINQFTQSKKLNQDMRFMANNGSMYAKHNDNLLFHGCIPVDNQGNFVEMTLDGQRYSGKELSDYFEFILKDGLRHPTTGDCWNSDVIWYLWEGANSPLFAKDKMRTFERYFISDDKLQQEHHNPFFKLSHEEWFVDKVLKEFGLGRRGHIINGHTPAKEVPPVRANQKFIMVNGMSESKVGADVKNYALLIDSYGMLLETLKPFTSREEVIKYMADITEDRDVVEYSSERKTIGDTEYGEDIKKQIEFLSARLDD</sequence>
<reference evidence="7 8" key="1">
    <citation type="journal article" date="2019" name="Syst. Appl. Microbiol.">
        <title>Polyphasic characterization of two novel Lactobacillus spp. isolated from blown salami packages: Description of Lactobacillus halodurans sp. nov. and Lactobacillus salsicarnum sp. nov.</title>
        <authorList>
            <person name="Schuster J.A."/>
            <person name="Klingl A."/>
            <person name="Vogel R.F."/>
            <person name="Ehrmann M.A."/>
        </authorList>
    </citation>
    <scope>NUCLEOTIDE SEQUENCE [LARGE SCALE GENOMIC DNA]</scope>
    <source>
        <strain evidence="6 7">TMW 1.1920</strain>
        <strain evidence="5 8">TMW 1.2172</strain>
    </source>
</reference>
<dbReference type="HAMAP" id="MF_01854">
    <property type="entry name" value="FBPase_class3"/>
    <property type="match status" value="1"/>
</dbReference>
<comment type="caution">
    <text evidence="6">The sequence shown here is derived from an EMBL/GenBank/DDBJ whole genome shotgun (WGS) entry which is preliminary data.</text>
</comment>
<proteinExistence type="inferred from homology"/>
<evidence type="ECO:0000256" key="2">
    <source>
        <dbReference type="ARBA" id="ARBA00023211"/>
    </source>
</evidence>
<comment type="catalytic activity">
    <reaction evidence="4">
        <text>beta-D-fructose 1,6-bisphosphate + H2O = beta-D-fructose 6-phosphate + phosphate</text>
        <dbReference type="Rhea" id="RHEA:11064"/>
        <dbReference type="ChEBI" id="CHEBI:15377"/>
        <dbReference type="ChEBI" id="CHEBI:32966"/>
        <dbReference type="ChEBI" id="CHEBI:43474"/>
        <dbReference type="ChEBI" id="CHEBI:57634"/>
        <dbReference type="EC" id="3.1.3.11"/>
    </reaction>
</comment>
<accession>A0A5P0ZZ25</accession>
<evidence type="ECO:0000313" key="6">
    <source>
        <dbReference type="EMBL" id="MQS98301.1"/>
    </source>
</evidence>
<keyword evidence="1 4" id="KW-0378">Hydrolase</keyword>
<evidence type="ECO:0000256" key="1">
    <source>
        <dbReference type="ARBA" id="ARBA00022801"/>
    </source>
</evidence>
<keyword evidence="7" id="KW-1185">Reference proteome</keyword>
<dbReference type="GO" id="GO:0042132">
    <property type="term" value="F:fructose 1,6-bisphosphate 1-phosphatase activity"/>
    <property type="evidence" value="ECO:0007669"/>
    <property type="project" value="UniProtKB-UniRule"/>
</dbReference>
<keyword evidence="2 4" id="KW-0464">Manganese</keyword>